<evidence type="ECO:0000256" key="9">
    <source>
        <dbReference type="ARBA" id="ARBA00023242"/>
    </source>
</evidence>
<evidence type="ECO:0000256" key="5">
    <source>
        <dbReference type="ARBA" id="ARBA00016034"/>
    </source>
</evidence>
<dbReference type="AlphaFoldDB" id="A0A0B7AYD0"/>
<feature type="compositionally biased region" description="Acidic residues" evidence="12">
    <location>
        <begin position="69"/>
        <end position="81"/>
    </location>
</feature>
<feature type="region of interest" description="Disordered" evidence="12">
    <location>
        <begin position="68"/>
        <end position="87"/>
    </location>
</feature>
<feature type="region of interest" description="Disordered" evidence="12">
    <location>
        <begin position="10"/>
        <end position="43"/>
    </location>
</feature>
<dbReference type="GO" id="GO:0005737">
    <property type="term" value="C:cytoplasm"/>
    <property type="evidence" value="ECO:0007669"/>
    <property type="project" value="UniProtKB-SubCell"/>
</dbReference>
<evidence type="ECO:0000256" key="12">
    <source>
        <dbReference type="SAM" id="MobiDB-lite"/>
    </source>
</evidence>
<dbReference type="InterPro" id="IPR017336">
    <property type="entry name" value="Snurportin-1"/>
</dbReference>
<comment type="subcellular location">
    <subcellularLocation>
        <location evidence="3">Cytoplasm</location>
    </subcellularLocation>
    <subcellularLocation>
        <location evidence="2">Nucleus</location>
    </subcellularLocation>
</comment>
<dbReference type="PROSITE" id="PS51214">
    <property type="entry name" value="IBB"/>
    <property type="match status" value="1"/>
</dbReference>
<evidence type="ECO:0000313" key="14">
    <source>
        <dbReference type="EMBL" id="CEK85061.1"/>
    </source>
</evidence>
<dbReference type="InterPro" id="IPR024721">
    <property type="entry name" value="Snurportin-1_N"/>
</dbReference>
<evidence type="ECO:0000256" key="2">
    <source>
        <dbReference type="ARBA" id="ARBA00004123"/>
    </source>
</evidence>
<keyword evidence="6 11" id="KW-0813">Transport</keyword>
<dbReference type="GO" id="GO:0005634">
    <property type="term" value="C:nucleus"/>
    <property type="evidence" value="ECO:0007669"/>
    <property type="project" value="UniProtKB-SubCell"/>
</dbReference>
<comment type="similarity">
    <text evidence="4">Belongs to the snurportin family.</text>
</comment>
<accession>A0A0B7AYD0</accession>
<evidence type="ECO:0000256" key="6">
    <source>
        <dbReference type="ARBA" id="ARBA00022448"/>
    </source>
</evidence>
<evidence type="ECO:0000256" key="10">
    <source>
        <dbReference type="ARBA" id="ARBA00031454"/>
    </source>
</evidence>
<name>A0A0B7AYD0_9EUPU</name>
<evidence type="ECO:0000256" key="11">
    <source>
        <dbReference type="PROSITE-ProRule" id="PRU00561"/>
    </source>
</evidence>
<dbReference type="CDD" id="cd09232">
    <property type="entry name" value="Snurportin-1_C"/>
    <property type="match status" value="1"/>
</dbReference>
<evidence type="ECO:0000256" key="1">
    <source>
        <dbReference type="ARBA" id="ARBA00003975"/>
    </source>
</evidence>
<feature type="domain" description="IBB" evidence="13">
    <location>
        <begin position="10"/>
        <end position="72"/>
    </location>
</feature>
<dbReference type="GO" id="GO:0061015">
    <property type="term" value="P:snRNA import into nucleus"/>
    <property type="evidence" value="ECO:0007669"/>
    <property type="project" value="InterPro"/>
</dbReference>
<organism evidence="14">
    <name type="scientific">Arion vulgaris</name>
    <dbReference type="NCBI Taxonomy" id="1028688"/>
    <lineage>
        <taxon>Eukaryota</taxon>
        <taxon>Metazoa</taxon>
        <taxon>Spiralia</taxon>
        <taxon>Lophotrochozoa</taxon>
        <taxon>Mollusca</taxon>
        <taxon>Gastropoda</taxon>
        <taxon>Heterobranchia</taxon>
        <taxon>Euthyneura</taxon>
        <taxon>Panpulmonata</taxon>
        <taxon>Eupulmonata</taxon>
        <taxon>Stylommatophora</taxon>
        <taxon>Helicina</taxon>
        <taxon>Arionoidea</taxon>
        <taxon>Arionidae</taxon>
        <taxon>Arion</taxon>
    </lineage>
</organism>
<dbReference type="PANTHER" id="PTHR13403">
    <property type="entry name" value="SNURPORTIN1 RNUT1 PROTEIN RNA, U TRANSPORTER 1"/>
    <property type="match status" value="1"/>
</dbReference>
<evidence type="ECO:0000256" key="3">
    <source>
        <dbReference type="ARBA" id="ARBA00004496"/>
    </source>
</evidence>
<sequence length="275" mass="31850">MEELTTFVEGFAITNEPNRTSAPHPRYSQYKEKTARNDQNARRQQLLEIQKNRRFDFMNHVRKLTDNDWVGEEDKDEEDEKPDQSMEVEVMLSRPGRNYKNQLMLSEWLVEVPKDFEAEWLAVLCPMAKRCLVVASRGKTRAFSKSGFCINSFPSHLPGGCRRSSERNTTILDCLYSEVNQTYYILDLMCWNGCTVYDGETEFRFYWLHEKLKEYSSLGETSTTNPCKFIGLPSFSCTQDAISNAITSAPFKLMDFCFTTKVLAIYLAHLPWLSG</sequence>
<comment type="function">
    <text evidence="1">Functions as an U snRNP-specific nuclear import adapter. Involved in the trimethylguanosine (m3G)-cap-dependent nuclear import of U snRNPs. Binds specifically to the terminal m3G-cap U snRNAs.</text>
</comment>
<reference evidence="14" key="1">
    <citation type="submission" date="2014-12" db="EMBL/GenBank/DDBJ databases">
        <title>Insight into the proteome of Arion vulgaris.</title>
        <authorList>
            <person name="Aradska J."/>
            <person name="Bulat T."/>
            <person name="Smidak R."/>
            <person name="Sarate P."/>
            <person name="Gangsoo J."/>
            <person name="Sialana F."/>
            <person name="Bilban M."/>
            <person name="Lubec G."/>
        </authorList>
    </citation>
    <scope>NUCLEOTIDE SEQUENCE</scope>
    <source>
        <tissue evidence="14">Skin</tissue>
    </source>
</reference>
<dbReference type="EMBL" id="HACG01038196">
    <property type="protein sequence ID" value="CEK85061.1"/>
    <property type="molecule type" value="Transcribed_RNA"/>
</dbReference>
<proteinExistence type="inferred from homology"/>
<evidence type="ECO:0000259" key="13">
    <source>
        <dbReference type="PROSITE" id="PS51214"/>
    </source>
</evidence>
<feature type="compositionally biased region" description="Basic and acidic residues" evidence="12">
    <location>
        <begin position="29"/>
        <end position="41"/>
    </location>
</feature>
<dbReference type="Pfam" id="PF21974">
    <property type="entry name" value="SPN1_m3Gcap_bd"/>
    <property type="match status" value="1"/>
</dbReference>
<keyword evidence="7" id="KW-0963">Cytoplasm</keyword>
<dbReference type="InterPro" id="IPR047857">
    <property type="entry name" value="Snurportin1_C"/>
</dbReference>
<dbReference type="GO" id="GO:0003723">
    <property type="term" value="F:RNA binding"/>
    <property type="evidence" value="ECO:0007669"/>
    <property type="project" value="UniProtKB-KW"/>
</dbReference>
<evidence type="ECO:0000256" key="8">
    <source>
        <dbReference type="ARBA" id="ARBA00022884"/>
    </source>
</evidence>
<dbReference type="GO" id="GO:0006606">
    <property type="term" value="P:protein import into nucleus"/>
    <property type="evidence" value="ECO:0007669"/>
    <property type="project" value="InterPro"/>
</dbReference>
<evidence type="ECO:0000256" key="7">
    <source>
        <dbReference type="ARBA" id="ARBA00022490"/>
    </source>
</evidence>
<protein>
    <recommendedName>
        <fullName evidence="5">Snurportin-1</fullName>
    </recommendedName>
    <alternativeName>
        <fullName evidence="10">RNA U transporter 1</fullName>
    </alternativeName>
</protein>
<evidence type="ECO:0000256" key="4">
    <source>
        <dbReference type="ARBA" id="ARBA00007540"/>
    </source>
</evidence>
<dbReference type="Gene3D" id="3.30.470.30">
    <property type="entry name" value="DNA ligase/mRNA capping enzyme"/>
    <property type="match status" value="1"/>
</dbReference>
<keyword evidence="8" id="KW-0694">RNA-binding</keyword>
<dbReference type="SUPFAM" id="SSF56091">
    <property type="entry name" value="DNA ligase/mRNA capping enzyme, catalytic domain"/>
    <property type="match status" value="1"/>
</dbReference>
<dbReference type="GO" id="GO:0061608">
    <property type="term" value="F:nuclear import signal receptor activity"/>
    <property type="evidence" value="ECO:0007669"/>
    <property type="project" value="InterPro"/>
</dbReference>
<keyword evidence="9" id="KW-0539">Nucleus</keyword>
<dbReference type="InterPro" id="IPR002652">
    <property type="entry name" value="Importin-a_IBB"/>
</dbReference>
<dbReference type="Pfam" id="PF11538">
    <property type="entry name" value="Snurportin1"/>
    <property type="match status" value="1"/>
</dbReference>
<gene>
    <name evidence="14" type="primary">ORF146064</name>
</gene>
<dbReference type="PANTHER" id="PTHR13403:SF6">
    <property type="entry name" value="SNURPORTIN-1"/>
    <property type="match status" value="1"/>
</dbReference>